<dbReference type="AlphaFoldDB" id="A0A7M1AVQ7"/>
<sequence>MVEYVQRDKNDLLKYKITAFLFKNQSFLMALRVLIAVVFFYAIYYGYAHPGKENIFTSAVFWGVFWALFMVVTLPTLGRVFCGVCPHGFIGKYITKYGLQKKMPKWMQNRYIGIAILMIGWWGVYYAYPGLFRSPLGTAVMFTVMTLLAFGLYFVYRDMSYCKSVCPIGVLSRAYSKMSFTWIGTYKDECSSCKTFDCASVCDQNLKPFTFDKRNSMTDCTLCMDCTSACEAVAFKVKKPSFSLFGKFQSMPAEIWAYLLILAAIPITMSFHHGINRSNAADDMIWSKTAHFFEQYINFGSMDAVGLFSFVYAVVFSVAAALIGMFIASKVLQKDFKTTFYDLGYSYAPLFIIGSIAHTLESFFTRGSAKIAEGFAQGLGITLDVAPLASRGDSWLHIFGALKWIAIVWALVILYKRLAKIDATKMKKMVAFPFAASLIIFFLSVNIYRGYVFKTYGVAKHSHHAMQHKTVNSKG</sequence>
<evidence type="ECO:0000256" key="1">
    <source>
        <dbReference type="ARBA" id="ARBA00004236"/>
    </source>
</evidence>
<feature type="transmembrane region" description="Helical" evidence="4">
    <location>
        <begin position="430"/>
        <end position="448"/>
    </location>
</feature>
<feature type="transmembrane region" description="Helical" evidence="4">
    <location>
        <begin position="59"/>
        <end position="90"/>
    </location>
</feature>
<feature type="transmembrane region" description="Helical" evidence="4">
    <location>
        <begin position="26"/>
        <end position="47"/>
    </location>
</feature>
<evidence type="ECO:0000256" key="3">
    <source>
        <dbReference type="ARBA" id="ARBA00023136"/>
    </source>
</evidence>
<feature type="transmembrane region" description="Helical" evidence="4">
    <location>
        <begin position="134"/>
        <end position="156"/>
    </location>
</feature>
<evidence type="ECO:0000313" key="6">
    <source>
        <dbReference type="EMBL" id="QOP41527.1"/>
    </source>
</evidence>
<dbReference type="EMBL" id="CP041165">
    <property type="protein sequence ID" value="QOP41527.1"/>
    <property type="molecule type" value="Genomic_DNA"/>
</dbReference>
<evidence type="ECO:0000256" key="4">
    <source>
        <dbReference type="SAM" id="Phobius"/>
    </source>
</evidence>
<protein>
    <submittedName>
        <fullName evidence="6">4Fe-4S binding protein</fullName>
    </submittedName>
</protein>
<accession>A0A7M1AVQ7</accession>
<feature type="transmembrane region" description="Helical" evidence="4">
    <location>
        <begin position="340"/>
        <end position="360"/>
    </location>
</feature>
<name>A0A7M1AVQ7_9BACT</name>
<dbReference type="GO" id="GO:0005886">
    <property type="term" value="C:plasma membrane"/>
    <property type="evidence" value="ECO:0007669"/>
    <property type="project" value="UniProtKB-SubCell"/>
</dbReference>
<dbReference type="Pfam" id="PF12801">
    <property type="entry name" value="Fer4_5"/>
    <property type="match status" value="2"/>
</dbReference>
<evidence type="ECO:0000259" key="5">
    <source>
        <dbReference type="Pfam" id="PF12801"/>
    </source>
</evidence>
<keyword evidence="3 4" id="KW-0472">Membrane</keyword>
<keyword evidence="4" id="KW-0812">Transmembrane</keyword>
<proteinExistence type="predicted"/>
<feature type="domain" description="4Fe-4S ferredoxin-type" evidence="5">
    <location>
        <begin position="141"/>
        <end position="177"/>
    </location>
</feature>
<dbReference type="Proteomes" id="UP000593910">
    <property type="component" value="Chromosome"/>
</dbReference>
<reference evidence="6 7" key="1">
    <citation type="submission" date="2019-06" db="EMBL/GenBank/DDBJ databases">
        <title>Sulfurimonas gotlandica sp. nov., a chemoautotrophic and psychrotolerant epsilonproteobacterium isolated from a pelagic redoxcline, and an emended description of the genus Sulfurimonas.</title>
        <authorList>
            <person name="Wang S."/>
            <person name="Jiang L."/>
            <person name="Shao Z."/>
        </authorList>
    </citation>
    <scope>NUCLEOTIDE SEQUENCE [LARGE SCALE GENOMIC DNA]</scope>
    <source>
        <strain evidence="6 7">B2</strain>
    </source>
</reference>
<dbReference type="RefSeq" id="WP_193112843.1">
    <property type="nucleotide sequence ID" value="NZ_CP041165.1"/>
</dbReference>
<keyword evidence="7" id="KW-1185">Reference proteome</keyword>
<gene>
    <name evidence="6" type="ORF">FJR03_07125</name>
</gene>
<evidence type="ECO:0000256" key="2">
    <source>
        <dbReference type="ARBA" id="ARBA00022475"/>
    </source>
</evidence>
<dbReference type="PANTHER" id="PTHR30224">
    <property type="entry name" value="ELECTRON TRANSPORT PROTEIN"/>
    <property type="match status" value="1"/>
</dbReference>
<dbReference type="InterPro" id="IPR017896">
    <property type="entry name" value="4Fe4S_Fe-S-bd"/>
</dbReference>
<feature type="transmembrane region" description="Helical" evidence="4">
    <location>
        <begin position="304"/>
        <end position="328"/>
    </location>
</feature>
<comment type="subcellular location">
    <subcellularLocation>
        <location evidence="1">Cell membrane</location>
    </subcellularLocation>
</comment>
<organism evidence="6 7">
    <name type="scientific">Sulfurimonas marina</name>
    <dbReference type="NCBI Taxonomy" id="2590551"/>
    <lineage>
        <taxon>Bacteria</taxon>
        <taxon>Pseudomonadati</taxon>
        <taxon>Campylobacterota</taxon>
        <taxon>Epsilonproteobacteria</taxon>
        <taxon>Campylobacterales</taxon>
        <taxon>Sulfurimonadaceae</taxon>
        <taxon>Sulfurimonas</taxon>
    </lineage>
</organism>
<keyword evidence="4" id="KW-1133">Transmembrane helix</keyword>
<feature type="transmembrane region" description="Helical" evidence="4">
    <location>
        <begin position="255"/>
        <end position="275"/>
    </location>
</feature>
<dbReference type="KEGG" id="smax:FJR03_07125"/>
<dbReference type="PANTHER" id="PTHR30224:SF4">
    <property type="entry name" value="ELECTRON TRANSPORT PROTEIN YCCM-RELATED"/>
    <property type="match status" value="1"/>
</dbReference>
<dbReference type="InterPro" id="IPR052378">
    <property type="entry name" value="NosR_regulator"/>
</dbReference>
<feature type="transmembrane region" description="Helical" evidence="4">
    <location>
        <begin position="395"/>
        <end position="418"/>
    </location>
</feature>
<dbReference type="SUPFAM" id="SSF54862">
    <property type="entry name" value="4Fe-4S ferredoxins"/>
    <property type="match status" value="1"/>
</dbReference>
<feature type="transmembrane region" description="Helical" evidence="4">
    <location>
        <begin position="111"/>
        <end position="128"/>
    </location>
</feature>
<evidence type="ECO:0000313" key="7">
    <source>
        <dbReference type="Proteomes" id="UP000593910"/>
    </source>
</evidence>
<feature type="domain" description="4Fe-4S ferredoxin-type" evidence="5">
    <location>
        <begin position="59"/>
        <end position="96"/>
    </location>
</feature>
<keyword evidence="2" id="KW-1003">Cell membrane</keyword>